<comment type="caution">
    <text evidence="2">The sequence shown here is derived from an EMBL/GenBank/DDBJ whole genome shotgun (WGS) entry which is preliminary data.</text>
</comment>
<name>A0A7K0CC78_9ACTN</name>
<evidence type="ECO:0000313" key="3">
    <source>
        <dbReference type="Proteomes" id="UP000466345"/>
    </source>
</evidence>
<dbReference type="EMBL" id="WEGJ01000002">
    <property type="protein sequence ID" value="MQY11057.1"/>
    <property type="molecule type" value="Genomic_DNA"/>
</dbReference>
<keyword evidence="1" id="KW-0812">Transmembrane</keyword>
<dbReference type="AlphaFoldDB" id="A0A7K0CC78"/>
<keyword evidence="3" id="KW-1185">Reference proteome</keyword>
<sequence>MFARRDGHQEGITLAAEHRPRPALSITIAGVFLLAGLALAVLLLPGKLDKQQAYDSAPRCPTAQPAPGCRSQTPVTLTAKERREKGKNRPYLLLISRDGGPSQWVQMDSGDSHPVYDTAQPGDTLTATYWDNLIVDVTFHGRHENSTHEPNSGFQGFLFLTTLLLVAGAITTVIAARHLAGRTLMKPDIKPLAAMGVGTGLLAGGLLVTAVLTGALNALLTR</sequence>
<feature type="transmembrane region" description="Helical" evidence="1">
    <location>
        <begin position="157"/>
        <end position="180"/>
    </location>
</feature>
<keyword evidence="1" id="KW-1133">Transmembrane helix</keyword>
<gene>
    <name evidence="2" type="ORF">SRB5_11710</name>
</gene>
<feature type="transmembrane region" description="Helical" evidence="1">
    <location>
        <begin position="192"/>
        <end position="220"/>
    </location>
</feature>
<proteinExistence type="predicted"/>
<feature type="transmembrane region" description="Helical" evidence="1">
    <location>
        <begin position="23"/>
        <end position="44"/>
    </location>
</feature>
<keyword evidence="1" id="KW-0472">Membrane</keyword>
<dbReference type="OrthoDB" id="4332110at2"/>
<evidence type="ECO:0000313" key="2">
    <source>
        <dbReference type="EMBL" id="MQY11057.1"/>
    </source>
</evidence>
<dbReference type="Proteomes" id="UP000466345">
    <property type="component" value="Unassembled WGS sequence"/>
</dbReference>
<protein>
    <submittedName>
        <fullName evidence="2">Uncharacterized protein</fullName>
    </submittedName>
</protein>
<accession>A0A7K0CC78</accession>
<dbReference type="RefSeq" id="WP_153450320.1">
    <property type="nucleotide sequence ID" value="NZ_WEGJ01000002.1"/>
</dbReference>
<organism evidence="2 3">
    <name type="scientific">Streptomyces smaragdinus</name>
    <dbReference type="NCBI Taxonomy" id="2585196"/>
    <lineage>
        <taxon>Bacteria</taxon>
        <taxon>Bacillati</taxon>
        <taxon>Actinomycetota</taxon>
        <taxon>Actinomycetes</taxon>
        <taxon>Kitasatosporales</taxon>
        <taxon>Streptomycetaceae</taxon>
        <taxon>Streptomyces</taxon>
    </lineage>
</organism>
<evidence type="ECO:0000256" key="1">
    <source>
        <dbReference type="SAM" id="Phobius"/>
    </source>
</evidence>
<reference evidence="2 3" key="1">
    <citation type="submission" date="2019-10" db="EMBL/GenBank/DDBJ databases">
        <title>Streptomyces smaragdinus sp. nov. and Streptomyces fabii sp. nov., isolated from the gut of fungus growing-termite Macrotermes natalensis.</title>
        <authorList>
            <person name="Schwitalla J."/>
            <person name="Benndorf R."/>
            <person name="Martin K."/>
            <person name="De Beer W."/>
            <person name="Kaster A.-K."/>
            <person name="Vollmers J."/>
            <person name="Poulsen M."/>
            <person name="Beemelmanns C."/>
        </authorList>
    </citation>
    <scope>NUCLEOTIDE SEQUENCE [LARGE SCALE GENOMIC DNA]</scope>
    <source>
        <strain evidence="2 3">RB5</strain>
    </source>
</reference>